<dbReference type="PANTHER" id="PTHR48034">
    <property type="entry name" value="TRANSFORMER-2 SEX-DETERMINING PROTEIN-RELATED"/>
    <property type="match status" value="1"/>
</dbReference>
<feature type="region of interest" description="Disordered" evidence="2">
    <location>
        <begin position="142"/>
        <end position="240"/>
    </location>
</feature>
<dbReference type="InterPro" id="IPR050441">
    <property type="entry name" value="RBM"/>
</dbReference>
<feature type="domain" description="RRM" evidence="3">
    <location>
        <begin position="70"/>
        <end position="148"/>
    </location>
</feature>
<dbReference type="EMBL" id="NBII01000002">
    <property type="protein sequence ID" value="PAV22601.1"/>
    <property type="molecule type" value="Genomic_DNA"/>
</dbReference>
<dbReference type="Gene3D" id="3.30.70.330">
    <property type="match status" value="1"/>
</dbReference>
<feature type="compositionally biased region" description="Basic and acidic residues" evidence="2">
    <location>
        <begin position="45"/>
        <end position="62"/>
    </location>
</feature>
<evidence type="ECO:0000313" key="5">
    <source>
        <dbReference type="Proteomes" id="UP000217199"/>
    </source>
</evidence>
<feature type="compositionally biased region" description="Polar residues" evidence="2">
    <location>
        <begin position="67"/>
        <end position="79"/>
    </location>
</feature>
<dbReference type="InterPro" id="IPR012677">
    <property type="entry name" value="Nucleotide-bd_a/b_plait_sf"/>
</dbReference>
<evidence type="ECO:0000256" key="1">
    <source>
        <dbReference type="PROSITE-ProRule" id="PRU00176"/>
    </source>
</evidence>
<dbReference type="GO" id="GO:0003723">
    <property type="term" value="F:RNA binding"/>
    <property type="evidence" value="ECO:0007669"/>
    <property type="project" value="UniProtKB-UniRule"/>
</dbReference>
<gene>
    <name evidence="4" type="ORF">PNOK_0255800</name>
</gene>
<name>A0A286USQ1_9AGAM</name>
<dbReference type="PROSITE" id="PS50102">
    <property type="entry name" value="RRM"/>
    <property type="match status" value="1"/>
</dbReference>
<keyword evidence="5" id="KW-1185">Reference proteome</keyword>
<feature type="compositionally biased region" description="Low complexity" evidence="2">
    <location>
        <begin position="14"/>
        <end position="24"/>
    </location>
</feature>
<organism evidence="4 5">
    <name type="scientific">Pyrrhoderma noxium</name>
    <dbReference type="NCBI Taxonomy" id="2282107"/>
    <lineage>
        <taxon>Eukaryota</taxon>
        <taxon>Fungi</taxon>
        <taxon>Dikarya</taxon>
        <taxon>Basidiomycota</taxon>
        <taxon>Agaricomycotina</taxon>
        <taxon>Agaricomycetes</taxon>
        <taxon>Hymenochaetales</taxon>
        <taxon>Hymenochaetaceae</taxon>
        <taxon>Pyrrhoderma</taxon>
    </lineage>
</organism>
<dbReference type="AlphaFoldDB" id="A0A286USQ1"/>
<feature type="region of interest" description="Disordered" evidence="2">
    <location>
        <begin position="1"/>
        <end position="79"/>
    </location>
</feature>
<evidence type="ECO:0000313" key="4">
    <source>
        <dbReference type="EMBL" id="PAV22601.1"/>
    </source>
</evidence>
<comment type="caution">
    <text evidence="4">The sequence shown here is derived from an EMBL/GenBank/DDBJ whole genome shotgun (WGS) entry which is preliminary data.</text>
</comment>
<reference evidence="4 5" key="1">
    <citation type="journal article" date="2017" name="Mol. Ecol.">
        <title>Comparative and population genomic landscape of Phellinus noxius: A hypervariable fungus causing root rot in trees.</title>
        <authorList>
            <person name="Chung C.L."/>
            <person name="Lee T.J."/>
            <person name="Akiba M."/>
            <person name="Lee H.H."/>
            <person name="Kuo T.H."/>
            <person name="Liu D."/>
            <person name="Ke H.M."/>
            <person name="Yokoi T."/>
            <person name="Roa M.B."/>
            <person name="Lu M.J."/>
            <person name="Chang Y.Y."/>
            <person name="Ann P.J."/>
            <person name="Tsai J.N."/>
            <person name="Chen C.Y."/>
            <person name="Tzean S.S."/>
            <person name="Ota Y."/>
            <person name="Hattori T."/>
            <person name="Sahashi N."/>
            <person name="Liou R.F."/>
            <person name="Kikuchi T."/>
            <person name="Tsai I.J."/>
        </authorList>
    </citation>
    <scope>NUCLEOTIDE SEQUENCE [LARGE SCALE GENOMIC DNA]</scope>
    <source>
        <strain evidence="4 5">FFPRI411160</strain>
    </source>
</reference>
<dbReference type="InterPro" id="IPR000504">
    <property type="entry name" value="RRM_dom"/>
</dbReference>
<dbReference type="InterPro" id="IPR035979">
    <property type="entry name" value="RBD_domain_sf"/>
</dbReference>
<dbReference type="STRING" id="2282107.A0A286USQ1"/>
<feature type="compositionally biased region" description="Polar residues" evidence="2">
    <location>
        <begin position="1"/>
        <end position="13"/>
    </location>
</feature>
<keyword evidence="1" id="KW-0694">RNA-binding</keyword>
<dbReference type="Proteomes" id="UP000217199">
    <property type="component" value="Unassembled WGS sequence"/>
</dbReference>
<protein>
    <submittedName>
        <fullName evidence="4">RNA-binding domain-containing</fullName>
    </submittedName>
</protein>
<sequence length="240" mass="28113">MTDAWQSQDLAPTSSSGGISIPSGELDVSMTNSNEDRRRSRSRSPVREDSRRDRDRGRRGDGDSAPNPGNNLHVSGLTTKVQNEDLERVFSTAGRVQRASVMYDPHTRESRGFGFVTMETPEEAEAAINALNATEQWGKIIGVEKARRSRARTPTPGKYHGPPKRGDYERPYDPRPYDSRYARDYYDDRDRRGRHDEYRGGRRHDEYRGRRYDDRREDRRHDDRRDHDRGYDRKYDDRRY</sequence>
<feature type="compositionally biased region" description="Basic and acidic residues" evidence="2">
    <location>
        <begin position="164"/>
        <end position="240"/>
    </location>
</feature>
<evidence type="ECO:0000256" key="2">
    <source>
        <dbReference type="SAM" id="MobiDB-lite"/>
    </source>
</evidence>
<dbReference type="SMART" id="SM00360">
    <property type="entry name" value="RRM"/>
    <property type="match status" value="1"/>
</dbReference>
<dbReference type="Pfam" id="PF00076">
    <property type="entry name" value="RRM_1"/>
    <property type="match status" value="1"/>
</dbReference>
<evidence type="ECO:0000259" key="3">
    <source>
        <dbReference type="PROSITE" id="PS50102"/>
    </source>
</evidence>
<dbReference type="InParanoid" id="A0A286USQ1"/>
<dbReference type="SUPFAM" id="SSF54928">
    <property type="entry name" value="RNA-binding domain, RBD"/>
    <property type="match status" value="1"/>
</dbReference>
<dbReference type="OrthoDB" id="6159137at2759"/>
<proteinExistence type="predicted"/>
<accession>A0A286USQ1</accession>